<protein>
    <recommendedName>
        <fullName evidence="6">NAD kinase</fullName>
        <ecNumber evidence="6">2.7.1.23</ecNumber>
    </recommendedName>
    <alternativeName>
        <fullName evidence="6">ATP-dependent NAD kinase</fullName>
    </alternativeName>
</protein>
<dbReference type="HAMAP" id="MF_00361">
    <property type="entry name" value="NAD_kinase"/>
    <property type="match status" value="1"/>
</dbReference>
<dbReference type="GO" id="GO:0019674">
    <property type="term" value="P:NAD+ metabolic process"/>
    <property type="evidence" value="ECO:0007669"/>
    <property type="project" value="InterPro"/>
</dbReference>
<name>A0A928KU17_9FIRM</name>
<comment type="caution">
    <text evidence="6">Lacks conserved residue(s) required for the propagation of feature annotation.</text>
</comment>
<organism evidence="7 8">
    <name type="scientific">Faecalispora sporosphaeroides</name>
    <dbReference type="NCBI Taxonomy" id="1549"/>
    <lineage>
        <taxon>Bacteria</taxon>
        <taxon>Bacillati</taxon>
        <taxon>Bacillota</taxon>
        <taxon>Clostridia</taxon>
        <taxon>Eubacteriales</taxon>
        <taxon>Oscillospiraceae</taxon>
        <taxon>Faecalispora</taxon>
    </lineage>
</organism>
<evidence type="ECO:0000256" key="5">
    <source>
        <dbReference type="ARBA" id="ARBA00047925"/>
    </source>
</evidence>
<evidence type="ECO:0000256" key="1">
    <source>
        <dbReference type="ARBA" id="ARBA00022679"/>
    </source>
</evidence>
<dbReference type="EC" id="2.7.1.23" evidence="6"/>
<accession>A0A928KU17</accession>
<evidence type="ECO:0000256" key="2">
    <source>
        <dbReference type="ARBA" id="ARBA00022777"/>
    </source>
</evidence>
<keyword evidence="4 6" id="KW-0520">NAD</keyword>
<keyword evidence="6" id="KW-0547">Nucleotide-binding</keyword>
<dbReference type="EMBL" id="SVNY01000002">
    <property type="protein sequence ID" value="MBE6832931.1"/>
    <property type="molecule type" value="Genomic_DNA"/>
</dbReference>
<comment type="caution">
    <text evidence="7">The sequence shown here is derived from an EMBL/GenBank/DDBJ whole genome shotgun (WGS) entry which is preliminary data.</text>
</comment>
<dbReference type="SUPFAM" id="SSF111331">
    <property type="entry name" value="NAD kinase/diacylglycerol kinase-like"/>
    <property type="match status" value="1"/>
</dbReference>
<keyword evidence="6" id="KW-0963">Cytoplasm</keyword>
<evidence type="ECO:0000313" key="7">
    <source>
        <dbReference type="EMBL" id="MBE6832931.1"/>
    </source>
</evidence>
<sequence length="285" mass="31331">MIAAVIPNLTKTNAEQVTQELMKELRRLGIHVCMNAALSASFPYRDIEFFEDFSGMIAACDIVIAVGGDGTIIHAAKHAALADKPILGVNAGRLGFVAGLEPNQLHRLHQLLDGTYKVERRLMLEASLKSEQYQNVYYALNEGVISRGSQSRILDFQVSYNNNNLCHYRADGLIVATPTGSTAYSLSAGGPVIEPAMRCLLLTPICPHSLLTRSVVFGEDTTLHITAVPNGQSEIFLTLDGETTIPVTENECVRFQKSARSVSLIDLKYQTFYEVVNEKLSERRA</sequence>
<comment type="subcellular location">
    <subcellularLocation>
        <location evidence="6">Cytoplasm</location>
    </subcellularLocation>
</comment>
<dbReference type="PANTHER" id="PTHR20275">
    <property type="entry name" value="NAD KINASE"/>
    <property type="match status" value="1"/>
</dbReference>
<feature type="binding site" evidence="6">
    <location>
        <position position="171"/>
    </location>
    <ligand>
        <name>NAD(+)</name>
        <dbReference type="ChEBI" id="CHEBI:57540"/>
    </ligand>
</feature>
<evidence type="ECO:0000256" key="3">
    <source>
        <dbReference type="ARBA" id="ARBA00022857"/>
    </source>
</evidence>
<comment type="catalytic activity">
    <reaction evidence="5 6">
        <text>NAD(+) + ATP = ADP + NADP(+) + H(+)</text>
        <dbReference type="Rhea" id="RHEA:18629"/>
        <dbReference type="ChEBI" id="CHEBI:15378"/>
        <dbReference type="ChEBI" id="CHEBI:30616"/>
        <dbReference type="ChEBI" id="CHEBI:57540"/>
        <dbReference type="ChEBI" id="CHEBI:58349"/>
        <dbReference type="ChEBI" id="CHEBI:456216"/>
        <dbReference type="EC" id="2.7.1.23"/>
    </reaction>
</comment>
<dbReference type="Pfam" id="PF20143">
    <property type="entry name" value="NAD_kinase_C"/>
    <property type="match status" value="1"/>
</dbReference>
<feature type="binding site" evidence="6">
    <location>
        <position position="169"/>
    </location>
    <ligand>
        <name>NAD(+)</name>
        <dbReference type="ChEBI" id="CHEBI:57540"/>
    </ligand>
</feature>
<keyword evidence="3 6" id="KW-0521">NADP</keyword>
<dbReference type="RefSeq" id="WP_326840110.1">
    <property type="nucleotide sequence ID" value="NZ_JBKWRC010000001.1"/>
</dbReference>
<dbReference type="PANTHER" id="PTHR20275:SF0">
    <property type="entry name" value="NAD KINASE"/>
    <property type="match status" value="1"/>
</dbReference>
<evidence type="ECO:0000256" key="6">
    <source>
        <dbReference type="HAMAP-Rule" id="MF_00361"/>
    </source>
</evidence>
<dbReference type="GO" id="GO:0051287">
    <property type="term" value="F:NAD binding"/>
    <property type="evidence" value="ECO:0007669"/>
    <property type="project" value="UniProtKB-ARBA"/>
</dbReference>
<evidence type="ECO:0000256" key="4">
    <source>
        <dbReference type="ARBA" id="ARBA00023027"/>
    </source>
</evidence>
<dbReference type="InterPro" id="IPR002504">
    <property type="entry name" value="NADK"/>
</dbReference>
<dbReference type="Pfam" id="PF01513">
    <property type="entry name" value="NAD_kinase"/>
    <property type="match status" value="1"/>
</dbReference>
<dbReference type="Gene3D" id="2.60.200.30">
    <property type="entry name" value="Probable inorganic polyphosphate/atp-NAD kinase, domain 2"/>
    <property type="match status" value="1"/>
</dbReference>
<dbReference type="GO" id="GO:0005737">
    <property type="term" value="C:cytoplasm"/>
    <property type="evidence" value="ECO:0007669"/>
    <property type="project" value="UniProtKB-SubCell"/>
</dbReference>
<feature type="binding site" evidence="6">
    <location>
        <position position="152"/>
    </location>
    <ligand>
        <name>NAD(+)</name>
        <dbReference type="ChEBI" id="CHEBI:57540"/>
    </ligand>
</feature>
<feature type="binding site" evidence="6">
    <location>
        <begin position="141"/>
        <end position="142"/>
    </location>
    <ligand>
        <name>NAD(+)</name>
        <dbReference type="ChEBI" id="CHEBI:57540"/>
    </ligand>
</feature>
<keyword evidence="6" id="KW-0067">ATP-binding</keyword>
<dbReference type="GO" id="GO:0046872">
    <property type="term" value="F:metal ion binding"/>
    <property type="evidence" value="ECO:0007669"/>
    <property type="project" value="UniProtKB-UniRule"/>
</dbReference>
<feature type="active site" description="Proton acceptor" evidence="6">
    <location>
        <position position="69"/>
    </location>
</feature>
<dbReference type="InterPro" id="IPR017437">
    <property type="entry name" value="ATP-NAD_kinase_PpnK-typ_C"/>
</dbReference>
<feature type="binding site" evidence="6">
    <location>
        <begin position="69"/>
        <end position="70"/>
    </location>
    <ligand>
        <name>NAD(+)</name>
        <dbReference type="ChEBI" id="CHEBI:57540"/>
    </ligand>
</feature>
<proteinExistence type="inferred from homology"/>
<dbReference type="GO" id="GO:0006741">
    <property type="term" value="P:NADP+ biosynthetic process"/>
    <property type="evidence" value="ECO:0007669"/>
    <property type="project" value="UniProtKB-UniRule"/>
</dbReference>
<dbReference type="GO" id="GO:0003951">
    <property type="term" value="F:NAD+ kinase activity"/>
    <property type="evidence" value="ECO:0007669"/>
    <property type="project" value="UniProtKB-UniRule"/>
</dbReference>
<gene>
    <name evidence="6" type="primary">nadK</name>
    <name evidence="7" type="ORF">E7512_05020</name>
</gene>
<dbReference type="GO" id="GO:0005524">
    <property type="term" value="F:ATP binding"/>
    <property type="evidence" value="ECO:0007669"/>
    <property type="project" value="UniProtKB-KW"/>
</dbReference>
<feature type="binding site" evidence="6">
    <location>
        <begin position="182"/>
        <end position="187"/>
    </location>
    <ligand>
        <name>NAD(+)</name>
        <dbReference type="ChEBI" id="CHEBI:57540"/>
    </ligand>
</feature>
<comment type="similarity">
    <text evidence="6">Belongs to the NAD kinase family.</text>
</comment>
<dbReference type="InterPro" id="IPR017438">
    <property type="entry name" value="ATP-NAD_kinase_N"/>
</dbReference>
<reference evidence="7" key="1">
    <citation type="submission" date="2019-04" db="EMBL/GenBank/DDBJ databases">
        <title>Evolution of Biomass-Degrading Anaerobic Consortia Revealed by Metagenomics.</title>
        <authorList>
            <person name="Peng X."/>
        </authorList>
    </citation>
    <scope>NUCLEOTIDE SEQUENCE</scope>
    <source>
        <strain evidence="7">SIG551</strain>
    </source>
</reference>
<feature type="binding site" evidence="6">
    <location>
        <position position="74"/>
    </location>
    <ligand>
        <name>NAD(+)</name>
        <dbReference type="ChEBI" id="CHEBI:57540"/>
    </ligand>
</feature>
<keyword evidence="2 6" id="KW-0418">Kinase</keyword>
<dbReference type="InterPro" id="IPR016064">
    <property type="entry name" value="NAD/diacylglycerol_kinase_sf"/>
</dbReference>
<dbReference type="AlphaFoldDB" id="A0A928KU17"/>
<comment type="function">
    <text evidence="6">Involved in the regulation of the intracellular balance of NAD and NADP, and is a key enzyme in the biosynthesis of NADP. Catalyzes specifically the phosphorylation on 2'-hydroxyl of the adenosine moiety of NAD to yield NADP.</text>
</comment>
<keyword evidence="1 6" id="KW-0808">Transferase</keyword>
<evidence type="ECO:0000313" key="8">
    <source>
        <dbReference type="Proteomes" id="UP000754750"/>
    </source>
</evidence>
<comment type="cofactor">
    <cofactor evidence="6">
        <name>a divalent metal cation</name>
        <dbReference type="ChEBI" id="CHEBI:60240"/>
    </cofactor>
</comment>
<dbReference type="Proteomes" id="UP000754750">
    <property type="component" value="Unassembled WGS sequence"/>
</dbReference>
<dbReference type="Gene3D" id="3.40.50.10330">
    <property type="entry name" value="Probable inorganic polyphosphate/atp-NAD kinase, domain 1"/>
    <property type="match status" value="1"/>
</dbReference>